<organism evidence="1 2">
    <name type="scientific">Streptomyces finlayi</name>
    <dbReference type="NCBI Taxonomy" id="67296"/>
    <lineage>
        <taxon>Bacteria</taxon>
        <taxon>Bacillati</taxon>
        <taxon>Actinomycetota</taxon>
        <taxon>Actinomycetes</taxon>
        <taxon>Kitasatosporales</taxon>
        <taxon>Streptomycetaceae</taxon>
        <taxon>Streptomyces</taxon>
    </lineage>
</organism>
<sequence>MPAKKPVKTASTEMPNVLDLKLDSLTIGEICAIEDITGQPLDSLNKAGAKRGPMLKAMAYIVMKRKNPDFTVADADNLQIEFKGKSPADPTAANA</sequence>
<name>A0A7G7BF84_9ACTN</name>
<reference evidence="2" key="1">
    <citation type="submission" date="2019-10" db="EMBL/GenBank/DDBJ databases">
        <title>Antimicrobial potential of Antarctic Bacteria.</title>
        <authorList>
            <person name="Benaud N."/>
            <person name="Edwards R.J."/>
            <person name="Ferrari B.C."/>
        </authorList>
    </citation>
    <scope>NUCLEOTIDE SEQUENCE [LARGE SCALE GENOMIC DNA]</scope>
    <source>
        <strain evidence="2">NBSH44</strain>
    </source>
</reference>
<keyword evidence="2" id="KW-1185">Reference proteome</keyword>
<dbReference type="EMBL" id="CP045702">
    <property type="protein sequence ID" value="QNE73999.1"/>
    <property type="molecule type" value="Genomic_DNA"/>
</dbReference>
<proteinExistence type="predicted"/>
<gene>
    <name evidence="1" type="ORF">F0344_04740</name>
</gene>
<evidence type="ECO:0008006" key="3">
    <source>
        <dbReference type="Google" id="ProtNLM"/>
    </source>
</evidence>
<dbReference type="AlphaFoldDB" id="A0A7G7BF84"/>
<accession>A0A7G7BF84</accession>
<dbReference type="Proteomes" id="UP000515307">
    <property type="component" value="Chromosome"/>
</dbReference>
<protein>
    <recommendedName>
        <fullName evidence="3">Tail assembly chaperone</fullName>
    </recommendedName>
</protein>
<dbReference type="RefSeq" id="WP_185297565.1">
    <property type="nucleotide sequence ID" value="NZ_CP045702.1"/>
</dbReference>
<evidence type="ECO:0000313" key="1">
    <source>
        <dbReference type="EMBL" id="QNE73999.1"/>
    </source>
</evidence>
<evidence type="ECO:0000313" key="2">
    <source>
        <dbReference type="Proteomes" id="UP000515307"/>
    </source>
</evidence>
<dbReference type="KEGG" id="sfiy:F0344_04740"/>